<dbReference type="AlphaFoldDB" id="M7T0X7"/>
<feature type="compositionally biased region" description="Polar residues" evidence="1">
    <location>
        <begin position="236"/>
        <end position="254"/>
    </location>
</feature>
<evidence type="ECO:0000313" key="2">
    <source>
        <dbReference type="EMBL" id="EMR63481.1"/>
    </source>
</evidence>
<dbReference type="STRING" id="1287681.M7T0X7"/>
<feature type="compositionally biased region" description="Pro residues" evidence="1">
    <location>
        <begin position="305"/>
        <end position="320"/>
    </location>
</feature>
<evidence type="ECO:0000256" key="1">
    <source>
        <dbReference type="SAM" id="MobiDB-lite"/>
    </source>
</evidence>
<feature type="region of interest" description="Disordered" evidence="1">
    <location>
        <begin position="1"/>
        <end position="58"/>
    </location>
</feature>
<dbReference type="KEGG" id="ela:UCREL1_9572"/>
<gene>
    <name evidence="2" type="ORF">UCREL1_9572</name>
</gene>
<feature type="compositionally biased region" description="Polar residues" evidence="1">
    <location>
        <begin position="1"/>
        <end position="10"/>
    </location>
</feature>
<sequence>MYITVQSSSQVGSPPADVPPPTPVRLPQCNPSLSQDAGSTTVTKEVPSKDGHPDPSSLVGLLQAIHRPNDLKDLHFAALGVHVHADAPVEDLIPDPSFFPAAAGWDGLTIDQARERDPTFRRPLSNRHTSPEAKTYVERRGELSVPNQAAFRTVRRLRPEPGKPLVRLGNCYEFFKQLEFMASYWDDASSLPSAEGGGGDGGKRQDESTPALSSPPGSSSATTSPAQAGSGVISAAQESNARSQSAPDGASQTPPERVTYRRYAGSEMPSEHRHNLVAAFVKLVAYDFGCNVAPSRVEPRLHLLEPPPPSSRPPPPPPPSSSTTTSTTITNKPLAKLKEPTAAPPPPSPPQKSSYFPSGCVFVQRIPTTREAARMGVVEGPVAAVSARNGTSFASPAEARVDLGRELLVALATAQLRARQGKEERRFGEDKWWAMKKRWGGGEGGPIGREVDAIAAANDKDAAAAAAAAASAAGGGKADSSSGSSSYATATAAGTDGTASSSSTTATTTTSTASLPTKLQAAISGVGTAPSSGGVRPIPVRGQPASKKQRKTPTIYDHYRKVQPPSSTWDRKARYEAIGKVRDGGGSGYDDVFVFSSLFHHFCIVRVRVPERLLEVLEGGHGDGRSWDKLEVWRTKWFDLFLVEERLEALRVLWGVLAWLMRRQEQEGGGDGKAMGVVPRKVSPGHGGGGGRDVVMKDA</sequence>
<dbReference type="EMBL" id="KB707216">
    <property type="protein sequence ID" value="EMR63481.1"/>
    <property type="molecule type" value="Genomic_DNA"/>
</dbReference>
<reference evidence="3" key="1">
    <citation type="journal article" date="2013" name="Genome Announc.">
        <title>Draft genome sequence of the grapevine dieback fungus Eutypa lata UCR-EL1.</title>
        <authorList>
            <person name="Blanco-Ulate B."/>
            <person name="Rolshausen P.E."/>
            <person name="Cantu D."/>
        </authorList>
    </citation>
    <scope>NUCLEOTIDE SEQUENCE [LARGE SCALE GENOMIC DNA]</scope>
    <source>
        <strain evidence="3">UCR-EL1</strain>
    </source>
</reference>
<feature type="compositionally biased region" description="Basic and acidic residues" evidence="1">
    <location>
        <begin position="129"/>
        <end position="141"/>
    </location>
</feature>
<organism evidence="2 3">
    <name type="scientific">Eutypa lata (strain UCR-EL1)</name>
    <name type="common">Grapevine dieback disease fungus</name>
    <name type="synonym">Eutypa armeniacae</name>
    <dbReference type="NCBI Taxonomy" id="1287681"/>
    <lineage>
        <taxon>Eukaryota</taxon>
        <taxon>Fungi</taxon>
        <taxon>Dikarya</taxon>
        <taxon>Ascomycota</taxon>
        <taxon>Pezizomycotina</taxon>
        <taxon>Sordariomycetes</taxon>
        <taxon>Xylariomycetidae</taxon>
        <taxon>Xylariales</taxon>
        <taxon>Diatrypaceae</taxon>
        <taxon>Eutypa</taxon>
    </lineage>
</organism>
<feature type="region of interest" description="Disordered" evidence="1">
    <location>
        <begin position="525"/>
        <end position="552"/>
    </location>
</feature>
<feature type="region of interest" description="Disordered" evidence="1">
    <location>
        <begin position="474"/>
        <end position="512"/>
    </location>
</feature>
<dbReference type="HOGENOM" id="CLU_014758_0_0_1"/>
<keyword evidence="3" id="KW-1185">Reference proteome</keyword>
<feature type="region of interest" description="Disordered" evidence="1">
    <location>
        <begin position="667"/>
        <end position="699"/>
    </location>
</feature>
<dbReference type="OrthoDB" id="5407653at2759"/>
<dbReference type="Proteomes" id="UP000012174">
    <property type="component" value="Unassembled WGS sequence"/>
</dbReference>
<feature type="compositionally biased region" description="Low complexity" evidence="1">
    <location>
        <begin position="208"/>
        <end position="231"/>
    </location>
</feature>
<accession>M7T0X7</accession>
<proteinExistence type="predicted"/>
<dbReference type="OMA" id="CRPETSF"/>
<feature type="region of interest" description="Disordered" evidence="1">
    <location>
        <begin position="191"/>
        <end position="257"/>
    </location>
</feature>
<dbReference type="eggNOG" id="ENOG502S9CJ">
    <property type="taxonomic scope" value="Eukaryota"/>
</dbReference>
<feature type="region of interest" description="Disordered" evidence="1">
    <location>
        <begin position="300"/>
        <end position="328"/>
    </location>
</feature>
<feature type="region of interest" description="Disordered" evidence="1">
    <location>
        <begin position="120"/>
        <end position="141"/>
    </location>
</feature>
<name>M7T0X7_EUTLA</name>
<evidence type="ECO:0000313" key="3">
    <source>
        <dbReference type="Proteomes" id="UP000012174"/>
    </source>
</evidence>
<feature type="compositionally biased region" description="Polar residues" evidence="1">
    <location>
        <begin position="29"/>
        <end position="43"/>
    </location>
</feature>
<protein>
    <submittedName>
        <fullName evidence="2">Uncharacterized protein</fullName>
    </submittedName>
</protein>
<feature type="region of interest" description="Disordered" evidence="1">
    <location>
        <begin position="337"/>
        <end position="356"/>
    </location>
</feature>